<dbReference type="EMBL" id="AM889138">
    <property type="protein sequence ID" value="CBA10111.1"/>
    <property type="molecule type" value="Genomic_DNA"/>
</dbReference>
<protein>
    <submittedName>
        <fullName evidence="1">Uncharacterized protein</fullName>
    </submittedName>
</protein>
<organism evidence="1">
    <name type="scientific">Neisseria meningitidis alpha275</name>
    <dbReference type="NCBI Taxonomy" id="295996"/>
    <lineage>
        <taxon>Bacteria</taxon>
        <taxon>Pseudomonadati</taxon>
        <taxon>Pseudomonadota</taxon>
        <taxon>Betaproteobacteria</taxon>
        <taxon>Neisseriales</taxon>
        <taxon>Neisseriaceae</taxon>
        <taxon>Neisseria</taxon>
    </lineage>
</organism>
<reference evidence="1" key="1">
    <citation type="journal article" date="2008" name="Proc. Natl. Acad. Sci. U.S.A.">
        <title>Whole-genome comparison of disease and carriage strains provides insights into virulence evolution in Neisseria meningitidis.</title>
        <authorList>
            <person name="Schoen C."/>
            <person name="Blom J."/>
            <person name="Claus H."/>
            <person name="Schramm-Glueck A."/>
            <person name="Brandt P."/>
            <person name="Mueller T."/>
            <person name="Goesmann A."/>
            <person name="Joseph B."/>
            <person name="Konietzny S."/>
            <person name="Kurzai O."/>
            <person name="Schmitt C."/>
            <person name="Friedrich T."/>
            <person name="Linke B."/>
            <person name="Vogel U."/>
            <person name="Frosch M."/>
        </authorList>
    </citation>
    <scope>NUCLEOTIDE SEQUENCE</scope>
    <source>
        <strain evidence="1">Alpha275</strain>
    </source>
</reference>
<evidence type="ECO:0000313" key="1">
    <source>
        <dbReference type="EMBL" id="CBA10111.1"/>
    </source>
</evidence>
<name>C6SNM5_NEIME</name>
<sequence>MVSVKGRIRSPRPAASIIAFIYLSEYQSKNLNCRLKYSSAGRLHPQFLISSSLT</sequence>
<gene>
    <name evidence="1" type="ORF">NMW_2561</name>
</gene>
<dbReference type="AlphaFoldDB" id="C6SNM5"/>
<proteinExistence type="predicted"/>
<accession>C6SNM5</accession>